<comment type="function">
    <text evidence="9">Catalyzes the single-oxidation or sequential double oxidation reaction of carbohydrates primarily at carbon-2 and/or carbon-3 with the concomitant reduction of the flavin. The enzyme exhibits a broad sugar substrate specificity, oxidizing different aldopyranoses to the corresponding C-1, C-2, C-3 or C-1,2, C-2,3 and C-3,4 (di)dehydro sugars with substrate-specific regioselectivity. Accepts only a narrow range of electron acceptors such as substituted benzoquinones and complexed metal ions and reacts extremely slowly with O(2) as acceptor. May play a role in the natural recycling of plant matter by oxidizing all major monosaccharides in lignocellulose and by reducing quinone compounds or reactive radical species generated during lignin depolymerization.</text>
</comment>
<comment type="subcellular location">
    <subcellularLocation>
        <location evidence="2">Secreted</location>
    </subcellularLocation>
</comment>
<evidence type="ECO:0000256" key="13">
    <source>
        <dbReference type="ARBA" id="ARBA00034050"/>
    </source>
</evidence>
<evidence type="ECO:0000256" key="10">
    <source>
        <dbReference type="ARBA" id="ARBA00033986"/>
    </source>
</evidence>
<keyword evidence="8 16" id="KW-0274">FAD</keyword>
<dbReference type="InterPro" id="IPR036188">
    <property type="entry name" value="FAD/NAD-bd_sf"/>
</dbReference>
<dbReference type="SUPFAM" id="SSF51905">
    <property type="entry name" value="FAD/NAD(P)-binding domain"/>
    <property type="match status" value="1"/>
</dbReference>
<comment type="catalytic activity">
    <reaction evidence="13">
        <text>a pyranoside + acceptor = a pyranosid-3-ulose + reduced acceptor.</text>
        <dbReference type="EC" id="1.1.99.29"/>
    </reaction>
</comment>
<evidence type="ECO:0000256" key="8">
    <source>
        <dbReference type="ARBA" id="ARBA00022827"/>
    </source>
</evidence>
<evidence type="ECO:0000256" key="15">
    <source>
        <dbReference type="PIRSR" id="PIRSR000137-1"/>
    </source>
</evidence>
<dbReference type="PROSITE" id="PS00624">
    <property type="entry name" value="GMC_OXRED_2"/>
    <property type="match status" value="1"/>
</dbReference>
<evidence type="ECO:0000256" key="9">
    <source>
        <dbReference type="ARBA" id="ARBA00024699"/>
    </source>
</evidence>
<reference evidence="19 20" key="1">
    <citation type="submission" date="2020-07" db="EMBL/GenBank/DDBJ databases">
        <title>Comparative genomics of pyrophilous fungi reveals a link between fire events and developmental genes.</title>
        <authorList>
            <consortium name="DOE Joint Genome Institute"/>
            <person name="Steindorff A.S."/>
            <person name="Carver A."/>
            <person name="Calhoun S."/>
            <person name="Stillman K."/>
            <person name="Liu H."/>
            <person name="Lipzen A."/>
            <person name="Pangilinan J."/>
            <person name="Labutti K."/>
            <person name="Bruns T.D."/>
            <person name="Grigoriev I.V."/>
        </authorList>
    </citation>
    <scope>NUCLEOTIDE SEQUENCE [LARGE SCALE GENOMIC DNA]</scope>
    <source>
        <strain evidence="19 20">CBS 144469</strain>
    </source>
</reference>
<organism evidence="19 20">
    <name type="scientific">Ephemerocybe angulata</name>
    <dbReference type="NCBI Taxonomy" id="980116"/>
    <lineage>
        <taxon>Eukaryota</taxon>
        <taxon>Fungi</taxon>
        <taxon>Dikarya</taxon>
        <taxon>Basidiomycota</taxon>
        <taxon>Agaricomycotina</taxon>
        <taxon>Agaricomycetes</taxon>
        <taxon>Agaricomycetidae</taxon>
        <taxon>Agaricales</taxon>
        <taxon>Agaricineae</taxon>
        <taxon>Psathyrellaceae</taxon>
        <taxon>Ephemerocybe</taxon>
    </lineage>
</organism>
<dbReference type="GO" id="GO:0033718">
    <property type="term" value="F:pyranose dehydrogenase (acceptor) activity"/>
    <property type="evidence" value="ECO:0007669"/>
    <property type="project" value="UniProtKB-EC"/>
</dbReference>
<dbReference type="EC" id="1.1.99.29" evidence="5"/>
<dbReference type="InterPro" id="IPR012132">
    <property type="entry name" value="GMC_OxRdtase"/>
</dbReference>
<dbReference type="GO" id="GO:0050660">
    <property type="term" value="F:flavin adenine dinucleotide binding"/>
    <property type="evidence" value="ECO:0007669"/>
    <property type="project" value="InterPro"/>
</dbReference>
<keyword evidence="6" id="KW-0964">Secreted</keyword>
<name>A0A8H6HU43_9AGAR</name>
<comment type="caution">
    <text evidence="19">The sequence shown here is derived from an EMBL/GenBank/DDBJ whole genome shotgun (WGS) entry which is preliminary data.</text>
</comment>
<dbReference type="InterPro" id="IPR007867">
    <property type="entry name" value="GMC_OxRtase_C"/>
</dbReference>
<comment type="similarity">
    <text evidence="3">Belongs to the GMC oxidoreductase family.</text>
</comment>
<evidence type="ECO:0000256" key="12">
    <source>
        <dbReference type="ARBA" id="ARBA00034029"/>
    </source>
</evidence>
<dbReference type="Pfam" id="PF00732">
    <property type="entry name" value="GMC_oxred_N"/>
    <property type="match status" value="1"/>
</dbReference>
<keyword evidence="17" id="KW-0732">Signal</keyword>
<dbReference type="AlphaFoldDB" id="A0A8H6HU43"/>
<dbReference type="Pfam" id="PF05199">
    <property type="entry name" value="GMC_oxred_C"/>
    <property type="match status" value="1"/>
</dbReference>
<evidence type="ECO:0000256" key="4">
    <source>
        <dbReference type="ARBA" id="ARBA00011245"/>
    </source>
</evidence>
<gene>
    <name evidence="19" type="ORF">DFP72DRAFT_903771</name>
</gene>
<dbReference type="Gene3D" id="3.50.50.60">
    <property type="entry name" value="FAD/NAD(P)-binding domain"/>
    <property type="match status" value="1"/>
</dbReference>
<protein>
    <recommendedName>
        <fullName evidence="5">pyranose dehydrogenase (acceptor)</fullName>
        <ecNumber evidence="5">1.1.99.29</ecNumber>
    </recommendedName>
</protein>
<dbReference type="OrthoDB" id="269227at2759"/>
<evidence type="ECO:0000256" key="11">
    <source>
        <dbReference type="ARBA" id="ARBA00034010"/>
    </source>
</evidence>
<keyword evidence="7" id="KW-0285">Flavoprotein</keyword>
<evidence type="ECO:0000313" key="19">
    <source>
        <dbReference type="EMBL" id="KAF6752846.1"/>
    </source>
</evidence>
<feature type="binding site" evidence="16">
    <location>
        <position position="262"/>
    </location>
    <ligand>
        <name>FAD</name>
        <dbReference type="ChEBI" id="CHEBI:57692"/>
    </ligand>
</feature>
<evidence type="ECO:0000256" key="14">
    <source>
        <dbReference type="ARBA" id="ARBA00034059"/>
    </source>
</evidence>
<evidence type="ECO:0000256" key="1">
    <source>
        <dbReference type="ARBA" id="ARBA00001974"/>
    </source>
</evidence>
<feature type="signal peptide" evidence="17">
    <location>
        <begin position="1"/>
        <end position="20"/>
    </location>
</feature>
<evidence type="ECO:0000256" key="7">
    <source>
        <dbReference type="ARBA" id="ARBA00022630"/>
    </source>
</evidence>
<comment type="cofactor">
    <cofactor evidence="1 16">
        <name>FAD</name>
        <dbReference type="ChEBI" id="CHEBI:57692"/>
    </cofactor>
</comment>
<dbReference type="PIRSF" id="PIRSF000137">
    <property type="entry name" value="Alcohol_oxidase"/>
    <property type="match status" value="1"/>
</dbReference>
<evidence type="ECO:0000256" key="17">
    <source>
        <dbReference type="SAM" id="SignalP"/>
    </source>
</evidence>
<comment type="catalytic activity">
    <reaction evidence="14">
        <text>a pyranoside + acceptor = a pyranosid-3,4-diulose + reduced acceptor.</text>
        <dbReference type="EC" id="1.1.99.29"/>
    </reaction>
</comment>
<feature type="active site" description="Proton donor" evidence="15">
    <location>
        <position position="528"/>
    </location>
</feature>
<dbReference type="PANTHER" id="PTHR11552:SF147">
    <property type="entry name" value="CHOLINE DEHYDROGENASE, MITOCHONDRIAL"/>
    <property type="match status" value="1"/>
</dbReference>
<dbReference type="EMBL" id="JACGCI010000042">
    <property type="protein sequence ID" value="KAF6752846.1"/>
    <property type="molecule type" value="Genomic_DNA"/>
</dbReference>
<feature type="domain" description="Glucose-methanol-choline oxidoreductase N-terminal" evidence="18">
    <location>
        <begin position="306"/>
        <end position="320"/>
    </location>
</feature>
<dbReference type="GO" id="GO:0005576">
    <property type="term" value="C:extracellular region"/>
    <property type="evidence" value="ECO:0007669"/>
    <property type="project" value="UniProtKB-SubCell"/>
</dbReference>
<feature type="active site" description="Proton acceptor" evidence="15">
    <location>
        <position position="572"/>
    </location>
</feature>
<evidence type="ECO:0000259" key="18">
    <source>
        <dbReference type="PROSITE" id="PS00624"/>
    </source>
</evidence>
<dbReference type="SUPFAM" id="SSF54373">
    <property type="entry name" value="FAD-linked reductases, C-terminal domain"/>
    <property type="match status" value="1"/>
</dbReference>
<dbReference type="InterPro" id="IPR000172">
    <property type="entry name" value="GMC_OxRdtase_N"/>
</dbReference>
<comment type="catalytic activity">
    <reaction evidence="10">
        <text>pyranose + acceptor = pyranos-2-ulose + reduced acceptor.</text>
        <dbReference type="EC" id="1.1.99.29"/>
    </reaction>
</comment>
<evidence type="ECO:0000256" key="16">
    <source>
        <dbReference type="PIRSR" id="PIRSR000137-2"/>
    </source>
</evidence>
<dbReference type="PANTHER" id="PTHR11552">
    <property type="entry name" value="GLUCOSE-METHANOL-CHOLINE GMC OXIDOREDUCTASE"/>
    <property type="match status" value="1"/>
</dbReference>
<keyword evidence="20" id="KW-1185">Reference proteome</keyword>
<evidence type="ECO:0000256" key="3">
    <source>
        <dbReference type="ARBA" id="ARBA00010790"/>
    </source>
</evidence>
<comment type="catalytic activity">
    <reaction evidence="11">
        <text>pyranose + acceptor = pyranos-2,3-diulose + reduced acceptor.</text>
        <dbReference type="EC" id="1.1.99.29"/>
    </reaction>
</comment>
<evidence type="ECO:0000313" key="20">
    <source>
        <dbReference type="Proteomes" id="UP000521943"/>
    </source>
</evidence>
<comment type="catalytic activity">
    <reaction evidence="12">
        <text>pyranose + acceptor = pyranos-3-ulose + reduced acceptor.</text>
        <dbReference type="EC" id="1.1.99.29"/>
    </reaction>
</comment>
<dbReference type="Proteomes" id="UP000521943">
    <property type="component" value="Unassembled WGS sequence"/>
</dbReference>
<dbReference type="Gene3D" id="3.30.560.10">
    <property type="entry name" value="Glucose Oxidase, domain 3"/>
    <property type="match status" value="1"/>
</dbReference>
<comment type="subunit">
    <text evidence="4">Monomer.</text>
</comment>
<feature type="chain" id="PRO_5034873224" description="pyranose dehydrogenase (acceptor)" evidence="17">
    <location>
        <begin position="21"/>
        <end position="593"/>
    </location>
</feature>
<evidence type="ECO:0000256" key="5">
    <source>
        <dbReference type="ARBA" id="ARBA00013177"/>
    </source>
</evidence>
<evidence type="ECO:0000256" key="6">
    <source>
        <dbReference type="ARBA" id="ARBA00022525"/>
    </source>
</evidence>
<proteinExistence type="inferred from homology"/>
<sequence>MSLSFRKVCLLLQFILPISAVIQEAFTALPKVSYDFVIVGGGTAGAVLANRLTENPRWNVLVLEAGPSNEGVLDSIVPNYSFNLQSTIYDWNYTSTPQPGLNNRRVAIPRGHILGGCSSINGMFYTRGSSDDYDRWAKVTGDDGWSWKKLLPYIMKNERWTTPTDRRNISGQYNHSVHGRNGKTFVSLYSVPEALDAKIMEASKELGGDFRHNIDTNSGDALGIGWLQVTVGNGERSSAATAYLAPEYLKRPNLHVLVKNRVTKVLQTTTNRGVPVVRTVQFSEGYTSTGAKYEVTAQKEVIMSAGSFGTPHVLQLSGIGDAKELRAVGIHPIADLPSVGKNLTDQPQFTLIWPLGMNETQTFTPTAEHQAQWLAEWRANRTGPLTGVGVNSIAWIRIPDSSPIWQNHSDPAAGRKTPHLELPFIGGGLYPLPGRIMGTNNVVAEPHSRGSISLNSKDPFDPPLIDMGILTHPYDLLALKEGISAIRKFLTASTFAEWNLSLAYPFKDDSTDEEIEQAIRNVAASNVHPVGTAAMSPKGADYGVVDPDLRVKKVAGLRIVDASVMPFITCSHTQAAVYAIAERASDMIAASWR</sequence>
<accession>A0A8H6HU43</accession>
<evidence type="ECO:0000256" key="2">
    <source>
        <dbReference type="ARBA" id="ARBA00004613"/>
    </source>
</evidence>